<feature type="region of interest" description="Disordered" evidence="1">
    <location>
        <begin position="1"/>
        <end position="35"/>
    </location>
</feature>
<dbReference type="GO" id="GO:0016787">
    <property type="term" value="F:hydrolase activity"/>
    <property type="evidence" value="ECO:0007669"/>
    <property type="project" value="UniProtKB-KW"/>
</dbReference>
<evidence type="ECO:0000313" key="4">
    <source>
        <dbReference type="Proteomes" id="UP000182373"/>
    </source>
</evidence>
<protein>
    <submittedName>
        <fullName evidence="3">Hydrolase</fullName>
    </submittedName>
</protein>
<evidence type="ECO:0000256" key="1">
    <source>
        <dbReference type="SAM" id="MobiDB-lite"/>
    </source>
</evidence>
<dbReference type="Proteomes" id="UP000182373">
    <property type="component" value="Chromosome"/>
</dbReference>
<dbReference type="Pfam" id="PF12697">
    <property type="entry name" value="Abhydrolase_6"/>
    <property type="match status" value="1"/>
</dbReference>
<accession>A0AAC9KB13</accession>
<dbReference type="Gene3D" id="3.40.50.1820">
    <property type="entry name" value="alpha/beta hydrolase"/>
    <property type="match status" value="1"/>
</dbReference>
<name>A0AAC9KB13_9PROT</name>
<dbReference type="SUPFAM" id="SSF53474">
    <property type="entry name" value="alpha/beta-Hydrolases"/>
    <property type="match status" value="1"/>
</dbReference>
<dbReference type="AlphaFoldDB" id="A0AAC9KB13"/>
<dbReference type="PANTHER" id="PTHR47914">
    <property type="entry name" value="ALPHA/BETA-HYDROLASES SUPERFAMILY PROTEIN"/>
    <property type="match status" value="1"/>
</dbReference>
<dbReference type="EMBL" id="CP018191">
    <property type="protein sequence ID" value="APH54504.1"/>
    <property type="molecule type" value="Genomic_DNA"/>
</dbReference>
<reference evidence="4" key="1">
    <citation type="submission" date="2016-11" db="EMBL/GenBank/DDBJ databases">
        <title>Comparative genomic and phenotypic analysis of Granulibacter bethesdensis clinical isolates from patients with chronic granulomatous disease.</title>
        <authorList>
            <person name="Zarember K.A."/>
            <person name="Porcella S.F."/>
            <person name="Chu J."/>
            <person name="Ding L."/>
            <person name="Dahlstrom E."/>
            <person name="Barbian K."/>
            <person name="Martens C."/>
            <person name="Sykora L."/>
            <person name="Kramer S."/>
            <person name="Pettinato A.M."/>
            <person name="Hong H."/>
            <person name="Wald G."/>
            <person name="Berg L.J."/>
            <person name="Rogge L.S."/>
            <person name="Greenberg D.E."/>
            <person name="Falcone E.L."/>
            <person name="Neves J.F."/>
            <person name="Simoes M.J."/>
            <person name="Casal M."/>
            <person name="Rodriguez-Lopez F.C."/>
            <person name="Zelazny A."/>
            <person name="Gallin J.I."/>
            <person name="Holland S.M."/>
        </authorList>
    </citation>
    <scope>NUCLEOTIDE SEQUENCE [LARGE SCALE GENOMIC DNA]</scope>
    <source>
        <strain evidence="4">NIH9.1</strain>
    </source>
</reference>
<dbReference type="InterPro" id="IPR000073">
    <property type="entry name" value="AB_hydrolase_1"/>
</dbReference>
<organism evidence="3 4">
    <name type="scientific">Granulibacter bethesdensis</name>
    <dbReference type="NCBI Taxonomy" id="364410"/>
    <lineage>
        <taxon>Bacteria</taxon>
        <taxon>Pseudomonadati</taxon>
        <taxon>Pseudomonadota</taxon>
        <taxon>Alphaproteobacteria</taxon>
        <taxon>Acetobacterales</taxon>
        <taxon>Acetobacteraceae</taxon>
        <taxon>Granulibacter</taxon>
    </lineage>
</organism>
<gene>
    <name evidence="3" type="ORF">GbCGDNIH9_1211</name>
</gene>
<evidence type="ECO:0000313" key="3">
    <source>
        <dbReference type="EMBL" id="APH54504.1"/>
    </source>
</evidence>
<evidence type="ECO:0000259" key="2">
    <source>
        <dbReference type="Pfam" id="PF12697"/>
    </source>
</evidence>
<dbReference type="InterPro" id="IPR029058">
    <property type="entry name" value="AB_hydrolase_fold"/>
</dbReference>
<feature type="domain" description="AB hydrolase-1" evidence="2">
    <location>
        <begin position="83"/>
        <end position="310"/>
    </location>
</feature>
<sequence>MPHMPARVTKGASPGRSRKSRFMQAPSWHADTAAAPPDSITTRHIIPWRWQRHVIGIATETIGEGHPVLMLPAFSTISTMDEMRPLARRLAADGYACTLIDWPGFGASSRARLHYSPAFYHACLAFLADRLLPVDGECSILAAGHAAGYALACAADRPWVKRLVLLAPTWQGPLKVMGMRPAFRAAIRTLIRAPGIGQILYHLNTHHRVIGAMMRRHVYDETITNARISAKQAVARQPGARYASASFVTGGLDPVATRDAFRAMLDRFGGRALILCGDATPPRSRSDMQAVEPTPSRMVLWSKGALAMHEEHAATLSPHIVAFLG</sequence>
<proteinExistence type="predicted"/>
<dbReference type="PANTHER" id="PTHR47914:SF1">
    <property type="entry name" value="ALPHA_BETA-HYDROLASES SUPERFAMILY PROTEIN"/>
    <property type="match status" value="1"/>
</dbReference>
<keyword evidence="3" id="KW-0378">Hydrolase</keyword>